<accession>A0A1X0WFQ7</accession>
<dbReference type="NCBIfam" id="TIGR01549">
    <property type="entry name" value="HAD-SF-IA-v1"/>
    <property type="match status" value="1"/>
</dbReference>
<proteinExistence type="predicted"/>
<dbReference type="SUPFAM" id="SSF56784">
    <property type="entry name" value="HAD-like"/>
    <property type="match status" value="1"/>
</dbReference>
<dbReference type="InterPro" id="IPR036412">
    <property type="entry name" value="HAD-like_sf"/>
</dbReference>
<dbReference type="InterPro" id="IPR023214">
    <property type="entry name" value="HAD_sf"/>
</dbReference>
<organism evidence="5 6">
    <name type="scientific">Rouxiella badensis</name>
    <dbReference type="NCBI Taxonomy" id="1646377"/>
    <lineage>
        <taxon>Bacteria</taxon>
        <taxon>Pseudomonadati</taxon>
        <taxon>Pseudomonadota</taxon>
        <taxon>Gammaproteobacteria</taxon>
        <taxon>Enterobacterales</taxon>
        <taxon>Yersiniaceae</taxon>
        <taxon>Rouxiella</taxon>
    </lineage>
</organism>
<reference evidence="5 6" key="1">
    <citation type="journal article" date="2017" name="Int. J. Syst. Evol. Microbiol.">
        <title>Rouxiella badensis sp. nov. and Rouxiella silvae sp. nov. isolated from peat bog soil in Germany and emendation of the genus description.</title>
        <authorList>
            <person name="Le Fleche-Mateos A."/>
            <person name="Kugler J.H."/>
            <person name="Hansen S.H."/>
            <person name="Syldatk C."/>
            <person name="Hausmann R."/>
            <person name="Lomprez F."/>
            <person name="Vandenbogaert M."/>
            <person name="Manuguerra J.C."/>
            <person name="Grimont P.A."/>
        </authorList>
    </citation>
    <scope>NUCLEOTIDE SEQUENCE [LARGE SCALE GENOMIC DNA]</scope>
    <source>
        <strain evidence="5 6">DSM 100043</strain>
    </source>
</reference>
<dbReference type="Gene3D" id="1.20.120.1600">
    <property type="match status" value="1"/>
</dbReference>
<dbReference type="InterPro" id="IPR006439">
    <property type="entry name" value="HAD-SF_hydro_IA"/>
</dbReference>
<dbReference type="STRING" id="1646377.BS640_10260"/>
<dbReference type="PANTHER" id="PTHR46470">
    <property type="entry name" value="N-ACYLNEURAMINATE-9-PHOSPHATASE"/>
    <property type="match status" value="1"/>
</dbReference>
<keyword evidence="3" id="KW-0378">Hydrolase</keyword>
<dbReference type="SFLD" id="SFLDG01129">
    <property type="entry name" value="C1.5:_HAD__Beta-PGM__Phosphata"/>
    <property type="match status" value="1"/>
</dbReference>
<dbReference type="NCBIfam" id="TIGR01509">
    <property type="entry name" value="HAD-SF-IA-v3"/>
    <property type="match status" value="1"/>
</dbReference>
<dbReference type="Pfam" id="PF00702">
    <property type="entry name" value="Hydrolase"/>
    <property type="match status" value="1"/>
</dbReference>
<protein>
    <submittedName>
        <fullName evidence="5">Flavin mononucleotide phosphatase</fullName>
    </submittedName>
</protein>
<evidence type="ECO:0000256" key="2">
    <source>
        <dbReference type="ARBA" id="ARBA00022723"/>
    </source>
</evidence>
<evidence type="ECO:0000256" key="3">
    <source>
        <dbReference type="ARBA" id="ARBA00022801"/>
    </source>
</evidence>
<keyword evidence="6" id="KW-1185">Reference proteome</keyword>
<dbReference type="PANTHER" id="PTHR46470:SF4">
    <property type="entry name" value="5-AMINO-6-(5-PHOSPHO-D-RIBITYLAMINO)URACIL PHOSPHATASE YIGB"/>
    <property type="match status" value="1"/>
</dbReference>
<dbReference type="EMBL" id="MRWE01000014">
    <property type="protein sequence ID" value="ORJ25574.1"/>
    <property type="molecule type" value="Genomic_DNA"/>
</dbReference>
<keyword evidence="4" id="KW-0460">Magnesium</keyword>
<dbReference type="NCBIfam" id="NF008018">
    <property type="entry name" value="PRK10748.1"/>
    <property type="match status" value="1"/>
</dbReference>
<evidence type="ECO:0000256" key="4">
    <source>
        <dbReference type="ARBA" id="ARBA00022842"/>
    </source>
</evidence>
<evidence type="ECO:0000313" key="5">
    <source>
        <dbReference type="EMBL" id="ORJ25574.1"/>
    </source>
</evidence>
<dbReference type="GO" id="GO:0016787">
    <property type="term" value="F:hydrolase activity"/>
    <property type="evidence" value="ECO:0007669"/>
    <property type="project" value="UniProtKB-KW"/>
</dbReference>
<dbReference type="GeneID" id="93567980"/>
<dbReference type="Gene3D" id="3.40.50.1000">
    <property type="entry name" value="HAD superfamily/HAD-like"/>
    <property type="match status" value="1"/>
</dbReference>
<comment type="cofactor">
    <cofactor evidence="1">
        <name>Mg(2+)</name>
        <dbReference type="ChEBI" id="CHEBI:18420"/>
    </cofactor>
</comment>
<dbReference type="InterPro" id="IPR051400">
    <property type="entry name" value="HAD-like_hydrolase"/>
</dbReference>
<gene>
    <name evidence="5" type="ORF">BS640_10260</name>
</gene>
<evidence type="ECO:0000256" key="1">
    <source>
        <dbReference type="ARBA" id="ARBA00001946"/>
    </source>
</evidence>
<dbReference type="RefSeq" id="WP_017492346.1">
    <property type="nucleotide sequence ID" value="NZ_CAUQAZ010000185.1"/>
</dbReference>
<dbReference type="SFLD" id="SFLDS00003">
    <property type="entry name" value="Haloacid_Dehalogenase"/>
    <property type="match status" value="1"/>
</dbReference>
<comment type="caution">
    <text evidence="5">The sequence shown here is derived from an EMBL/GenBank/DDBJ whole genome shotgun (WGS) entry which is preliminary data.</text>
</comment>
<dbReference type="GO" id="GO:0046872">
    <property type="term" value="F:metal ion binding"/>
    <property type="evidence" value="ECO:0007669"/>
    <property type="project" value="UniProtKB-KW"/>
</dbReference>
<dbReference type="AlphaFoldDB" id="A0A1X0WFQ7"/>
<dbReference type="GO" id="GO:0009231">
    <property type="term" value="P:riboflavin biosynthetic process"/>
    <property type="evidence" value="ECO:0007669"/>
    <property type="project" value="TreeGrafter"/>
</dbReference>
<name>A0A1X0WFQ7_9GAMM</name>
<evidence type="ECO:0000313" key="6">
    <source>
        <dbReference type="Proteomes" id="UP000192536"/>
    </source>
</evidence>
<keyword evidence="2" id="KW-0479">Metal-binding</keyword>
<dbReference type="Proteomes" id="UP000192536">
    <property type="component" value="Unassembled WGS sequence"/>
</dbReference>
<sequence length="238" mass="27073">MKFYRPLQQIEAITFDLDDTLYDNYPVIVRTESETMQFLRQYHPATADIESAEWRAVRAELLEQDAEIYHDVTAWRHKALYHTMLRRGLSEAEAEAGAEATMQNFAHWRSRIDVPQETHDTLTALGKKFPLVAITNGNANPDLFGLSKYFEFTLVAGRDGRAKPWSDMYHLAAERLNVPLAHILHVGDDLTTDVAGSVRCGMQACWINLREGNLMHIPDARLLPHIEINTLASLTTLL</sequence>